<evidence type="ECO:0000256" key="2">
    <source>
        <dbReference type="ARBA" id="ARBA00022670"/>
    </source>
</evidence>
<accession>A0A3A9AKS7</accession>
<keyword evidence="4" id="KW-0812">Transmembrane</keyword>
<dbReference type="GO" id="GO:0006508">
    <property type="term" value="P:proteolysis"/>
    <property type="evidence" value="ECO:0007669"/>
    <property type="project" value="UniProtKB-KW"/>
</dbReference>
<evidence type="ECO:0000256" key="3">
    <source>
        <dbReference type="ARBA" id="ARBA00022801"/>
    </source>
</evidence>
<feature type="transmembrane region" description="Helical" evidence="4">
    <location>
        <begin position="27"/>
        <end position="52"/>
    </location>
</feature>
<evidence type="ECO:0000313" key="6">
    <source>
        <dbReference type="EMBL" id="RKI91979.1"/>
    </source>
</evidence>
<dbReference type="PROSITE" id="PS50106">
    <property type="entry name" value="PDZ"/>
    <property type="match status" value="1"/>
</dbReference>
<dbReference type="SMART" id="SM00228">
    <property type="entry name" value="PDZ"/>
    <property type="match status" value="1"/>
</dbReference>
<evidence type="ECO:0000256" key="1">
    <source>
        <dbReference type="ARBA" id="ARBA00010541"/>
    </source>
</evidence>
<dbReference type="SUPFAM" id="SSF50156">
    <property type="entry name" value="PDZ domain-like"/>
    <property type="match status" value="1"/>
</dbReference>
<dbReference type="PRINTS" id="PR00834">
    <property type="entry name" value="PROTEASES2C"/>
</dbReference>
<protein>
    <submittedName>
        <fullName evidence="6">PDZ domain-containing protein</fullName>
    </submittedName>
</protein>
<keyword evidence="4" id="KW-0472">Membrane</keyword>
<dbReference type="SUPFAM" id="SSF50494">
    <property type="entry name" value="Trypsin-like serine proteases"/>
    <property type="match status" value="1"/>
</dbReference>
<gene>
    <name evidence="6" type="ORF">D7V94_07820</name>
</gene>
<dbReference type="AlphaFoldDB" id="A0A3A9AKS7"/>
<dbReference type="Gene3D" id="2.40.10.10">
    <property type="entry name" value="Trypsin-like serine proteases"/>
    <property type="match status" value="2"/>
</dbReference>
<keyword evidence="2" id="KW-0645">Protease</keyword>
<dbReference type="InterPro" id="IPR001478">
    <property type="entry name" value="PDZ"/>
</dbReference>
<dbReference type="Pfam" id="PF13180">
    <property type="entry name" value="PDZ_2"/>
    <property type="match status" value="1"/>
</dbReference>
<dbReference type="Pfam" id="PF13365">
    <property type="entry name" value="Trypsin_2"/>
    <property type="match status" value="1"/>
</dbReference>
<dbReference type="OrthoDB" id="1765023at2"/>
<dbReference type="Gene3D" id="2.30.42.10">
    <property type="match status" value="1"/>
</dbReference>
<dbReference type="InterPro" id="IPR001940">
    <property type="entry name" value="Peptidase_S1C"/>
</dbReference>
<dbReference type="GO" id="GO:0004252">
    <property type="term" value="F:serine-type endopeptidase activity"/>
    <property type="evidence" value="ECO:0007669"/>
    <property type="project" value="InterPro"/>
</dbReference>
<reference evidence="6 7" key="1">
    <citation type="submission" date="2018-09" db="EMBL/GenBank/DDBJ databases">
        <title>Murine metabolic-syndrome-specific gut microbial biobank.</title>
        <authorList>
            <person name="Liu C."/>
        </authorList>
    </citation>
    <scope>NUCLEOTIDE SEQUENCE [LARGE SCALE GENOMIC DNA]</scope>
    <source>
        <strain evidence="6 7">0.1xD8-82</strain>
    </source>
</reference>
<feature type="domain" description="PDZ" evidence="5">
    <location>
        <begin position="331"/>
        <end position="422"/>
    </location>
</feature>
<evidence type="ECO:0000313" key="7">
    <source>
        <dbReference type="Proteomes" id="UP000280696"/>
    </source>
</evidence>
<sequence>MEINKNQDNTDFMKETIKKRPLNKRKLVQRTLITAAMAVIFGLVACFTFLLLEPVISKKLYPEEEPDKVEFVEETEENEILPEDMIADDSQMQPEPTEAPALEDEQIAQVLSEMKLEAEDYISLLDSIGEIAWKVRQSVVTVVGVTADTGWLDNEHESEGAVSGVVVADNGRELLILANTRSINEADSLKVAFADGEEHEATIKKKDNNTGLAVICIPKARINSDTLKMAEAVSLGSSAGNLTGNPIIALGRPVGTEDSLCYGNITSVENAIRLPDSNYKYMTTDIYGSSNASGVLINLQGQVIGIIDMSFNSSDMKNLVSAIGISDLKRLVESLSNDREIPYFGIYGADVTKEANEEMGVPFGAYITEIDMDSPAMDAGIQSGDVITELNETEVNNYQELVKALLAEEPEKELSIRLMRQGPEGYTEMELEAVLGLKQE</sequence>
<dbReference type="InterPro" id="IPR009003">
    <property type="entry name" value="Peptidase_S1_PA"/>
</dbReference>
<dbReference type="InterPro" id="IPR043504">
    <property type="entry name" value="Peptidase_S1_PA_chymotrypsin"/>
</dbReference>
<dbReference type="RefSeq" id="WP_120468510.1">
    <property type="nucleotide sequence ID" value="NZ_CATAJS010000028.1"/>
</dbReference>
<dbReference type="EMBL" id="RAYQ01000006">
    <property type="protein sequence ID" value="RKI91979.1"/>
    <property type="molecule type" value="Genomic_DNA"/>
</dbReference>
<evidence type="ECO:0000259" key="5">
    <source>
        <dbReference type="PROSITE" id="PS50106"/>
    </source>
</evidence>
<keyword evidence="7" id="KW-1185">Reference proteome</keyword>
<dbReference type="PANTHER" id="PTHR22939:SF129">
    <property type="entry name" value="SERINE PROTEASE HTRA2, MITOCHONDRIAL"/>
    <property type="match status" value="1"/>
</dbReference>
<keyword evidence="3" id="KW-0378">Hydrolase</keyword>
<organism evidence="6 7">
    <name type="scientific">Parablautia intestinalis</name>
    <dbReference type="NCBI Taxonomy" id="2320100"/>
    <lineage>
        <taxon>Bacteria</taxon>
        <taxon>Bacillati</taxon>
        <taxon>Bacillota</taxon>
        <taxon>Clostridia</taxon>
        <taxon>Lachnospirales</taxon>
        <taxon>Lachnospiraceae</taxon>
        <taxon>Parablautia</taxon>
    </lineage>
</organism>
<dbReference type="PANTHER" id="PTHR22939">
    <property type="entry name" value="SERINE PROTEASE FAMILY S1C HTRA-RELATED"/>
    <property type="match status" value="1"/>
</dbReference>
<dbReference type="Proteomes" id="UP000280696">
    <property type="component" value="Unassembled WGS sequence"/>
</dbReference>
<dbReference type="InterPro" id="IPR036034">
    <property type="entry name" value="PDZ_sf"/>
</dbReference>
<name>A0A3A9AKS7_9FIRM</name>
<comment type="similarity">
    <text evidence="1">Belongs to the peptidase S1C family.</text>
</comment>
<proteinExistence type="inferred from homology"/>
<comment type="caution">
    <text evidence="6">The sequence shown here is derived from an EMBL/GenBank/DDBJ whole genome shotgun (WGS) entry which is preliminary data.</text>
</comment>
<keyword evidence="4" id="KW-1133">Transmembrane helix</keyword>
<evidence type="ECO:0000256" key="4">
    <source>
        <dbReference type="SAM" id="Phobius"/>
    </source>
</evidence>